<keyword evidence="2" id="KW-1185">Reference proteome</keyword>
<proteinExistence type="predicted"/>
<reference evidence="1" key="1">
    <citation type="submission" date="2023-04" db="EMBL/GenBank/DDBJ databases">
        <authorList>
            <person name="Vijverberg K."/>
            <person name="Xiong W."/>
            <person name="Schranz E."/>
        </authorList>
    </citation>
    <scope>NUCLEOTIDE SEQUENCE</scope>
</reference>
<sequence>MMVSGATQRGGGKTAKLLWPWWFCSAEGKEEVEAASLFLSDPWRIGYLRKMVSRGGGFWFSSDSVVAVMRCRSTASIEQSLSPILCLIEEGKTKAARRRLFVDRGRQLMNTEIVRLFGLGDSKKLKKGETIVLFFHLIEKEEYNRDCEITRKGYLISNFHLEVFLVGNEGASRYKRIDQFFFSL</sequence>
<accession>A0AA35VCP4</accession>
<protein>
    <submittedName>
        <fullName evidence="1">Uncharacterized protein</fullName>
    </submittedName>
</protein>
<gene>
    <name evidence="1" type="ORF">LSALG_LOCUS6813</name>
</gene>
<dbReference type="AlphaFoldDB" id="A0AA35VCP4"/>
<evidence type="ECO:0000313" key="2">
    <source>
        <dbReference type="Proteomes" id="UP001177003"/>
    </source>
</evidence>
<dbReference type="Proteomes" id="UP001177003">
    <property type="component" value="Chromosome 0"/>
</dbReference>
<evidence type="ECO:0000313" key="1">
    <source>
        <dbReference type="EMBL" id="CAI9266244.1"/>
    </source>
</evidence>
<organism evidence="1 2">
    <name type="scientific">Lactuca saligna</name>
    <name type="common">Willowleaf lettuce</name>
    <dbReference type="NCBI Taxonomy" id="75948"/>
    <lineage>
        <taxon>Eukaryota</taxon>
        <taxon>Viridiplantae</taxon>
        <taxon>Streptophyta</taxon>
        <taxon>Embryophyta</taxon>
        <taxon>Tracheophyta</taxon>
        <taxon>Spermatophyta</taxon>
        <taxon>Magnoliopsida</taxon>
        <taxon>eudicotyledons</taxon>
        <taxon>Gunneridae</taxon>
        <taxon>Pentapetalae</taxon>
        <taxon>asterids</taxon>
        <taxon>campanulids</taxon>
        <taxon>Asterales</taxon>
        <taxon>Asteraceae</taxon>
        <taxon>Cichorioideae</taxon>
        <taxon>Cichorieae</taxon>
        <taxon>Lactucinae</taxon>
        <taxon>Lactuca</taxon>
    </lineage>
</organism>
<name>A0AA35VCP4_LACSI</name>
<dbReference type="EMBL" id="OX465086">
    <property type="protein sequence ID" value="CAI9266244.1"/>
    <property type="molecule type" value="Genomic_DNA"/>
</dbReference>